<dbReference type="InterPro" id="IPR029058">
    <property type="entry name" value="AB_hydrolase_fold"/>
</dbReference>
<dbReference type="SUPFAM" id="SSF53474">
    <property type="entry name" value="alpha/beta-Hydrolases"/>
    <property type="match status" value="1"/>
</dbReference>
<evidence type="ECO:0000256" key="2">
    <source>
        <dbReference type="ARBA" id="ARBA00022487"/>
    </source>
</evidence>
<keyword evidence="11" id="KW-1185">Reference proteome</keyword>
<sequence>MRTVMMAIAAVIGLFLAATASAQPAQPSPARLIALPERQVIAPAMACADLLRQPARDAGGIAFRLRSAEEEAATGSRPAFCLVKGYVTPQTEFELRLPLSGYTGRFLQGGCGGMCGVIFNSIVPLCSNAHAFGGAFAVAFNNGGHHAAGIGDGTWAIGDPELRAQFAEKAAHGVAVASKALIASFYGKAPEKSYFAGCSGGGREALMEVQRYPGDFDGIVAGSSVAMPAAMQLFLWEAQKGIDGEGREIFTDAAVQLLHKAVLKACDRLDGIADGQIDDPRACSYDPAALLCPAGPGDPTKCLTRQQVDAARAYYRGPADADGNALFPGGAPYGGELGWVGRGAPTQSGKFAAEAFLKYLLLPGDLPATFGWRDWRFTRQSLARLISAGAPYDSTDPDMTAFRDAGGKLLMWQGAADNAAGIYGMLDYYQAVREHMGGIAATRDFARMFVVPGGYHCSGGYIAYDEDFLGAVVSWVEQGKAPDTVEASATLADGTVRHRPIYAYPTRTRYRGGDVNAATSFSPVAVKGEPEDGVDWPGSHAASRKRANLAPHG</sequence>
<evidence type="ECO:0000256" key="9">
    <source>
        <dbReference type="SAM" id="SignalP"/>
    </source>
</evidence>
<keyword evidence="4 9" id="KW-0732">Signal</keyword>
<organism evidence="10 11">
    <name type="scientific">Sphingomonas oligophenolica</name>
    <dbReference type="NCBI Taxonomy" id="301154"/>
    <lineage>
        <taxon>Bacteria</taxon>
        <taxon>Pseudomonadati</taxon>
        <taxon>Pseudomonadota</taxon>
        <taxon>Alphaproteobacteria</taxon>
        <taxon>Sphingomonadales</taxon>
        <taxon>Sphingomonadaceae</taxon>
        <taxon>Sphingomonas</taxon>
    </lineage>
</organism>
<accession>A0ABU9XYC1</accession>
<evidence type="ECO:0000256" key="1">
    <source>
        <dbReference type="ARBA" id="ARBA00006249"/>
    </source>
</evidence>
<feature type="chain" id="PRO_5047300232" evidence="9">
    <location>
        <begin position="23"/>
        <end position="553"/>
    </location>
</feature>
<evidence type="ECO:0000256" key="4">
    <source>
        <dbReference type="ARBA" id="ARBA00022729"/>
    </source>
</evidence>
<feature type="region of interest" description="Disordered" evidence="8">
    <location>
        <begin position="526"/>
        <end position="553"/>
    </location>
</feature>
<protein>
    <submittedName>
        <fullName evidence="10">Tannase/feruloyl esterase family alpha/beta hydrolase</fullName>
    </submittedName>
</protein>
<evidence type="ECO:0000256" key="3">
    <source>
        <dbReference type="ARBA" id="ARBA00022723"/>
    </source>
</evidence>
<dbReference type="PANTHER" id="PTHR33938:SF15">
    <property type="entry name" value="FERULOYL ESTERASE B-RELATED"/>
    <property type="match status" value="1"/>
</dbReference>
<name>A0ABU9XYC1_9SPHN</name>
<keyword evidence="3" id="KW-0479">Metal-binding</keyword>
<dbReference type="InterPro" id="IPR011118">
    <property type="entry name" value="Tannase/feruloyl_esterase"/>
</dbReference>
<evidence type="ECO:0000256" key="8">
    <source>
        <dbReference type="SAM" id="MobiDB-lite"/>
    </source>
</evidence>
<gene>
    <name evidence="10" type="ORF">ABC974_02855</name>
</gene>
<dbReference type="GO" id="GO:0016787">
    <property type="term" value="F:hydrolase activity"/>
    <property type="evidence" value="ECO:0007669"/>
    <property type="project" value="UniProtKB-KW"/>
</dbReference>
<evidence type="ECO:0000256" key="6">
    <source>
        <dbReference type="ARBA" id="ARBA00022837"/>
    </source>
</evidence>
<comment type="similarity">
    <text evidence="1">Belongs to the tannase family.</text>
</comment>
<evidence type="ECO:0000313" key="11">
    <source>
        <dbReference type="Proteomes" id="UP001419910"/>
    </source>
</evidence>
<dbReference type="PANTHER" id="PTHR33938">
    <property type="entry name" value="FERULOYL ESTERASE B-RELATED"/>
    <property type="match status" value="1"/>
</dbReference>
<reference evidence="10 11" key="1">
    <citation type="submission" date="2024-05" db="EMBL/GenBank/DDBJ databases">
        <authorList>
            <person name="Liu Q."/>
            <person name="Xin Y.-H."/>
        </authorList>
    </citation>
    <scope>NUCLEOTIDE SEQUENCE [LARGE SCALE GENOMIC DNA]</scope>
    <source>
        <strain evidence="10 11">CGMCC 1.10181</strain>
    </source>
</reference>
<keyword evidence="7" id="KW-1015">Disulfide bond</keyword>
<proteinExistence type="inferred from homology"/>
<feature type="signal peptide" evidence="9">
    <location>
        <begin position="1"/>
        <end position="22"/>
    </location>
</feature>
<evidence type="ECO:0000313" key="10">
    <source>
        <dbReference type="EMBL" id="MEN2788552.1"/>
    </source>
</evidence>
<keyword evidence="5 10" id="KW-0378">Hydrolase</keyword>
<dbReference type="Proteomes" id="UP001419910">
    <property type="component" value="Unassembled WGS sequence"/>
</dbReference>
<keyword evidence="6" id="KW-0106">Calcium</keyword>
<evidence type="ECO:0000256" key="7">
    <source>
        <dbReference type="ARBA" id="ARBA00023157"/>
    </source>
</evidence>
<dbReference type="EMBL" id="JBDIME010000002">
    <property type="protein sequence ID" value="MEN2788552.1"/>
    <property type="molecule type" value="Genomic_DNA"/>
</dbReference>
<comment type="caution">
    <text evidence="10">The sequence shown here is derived from an EMBL/GenBank/DDBJ whole genome shotgun (WGS) entry which is preliminary data.</text>
</comment>
<dbReference type="RefSeq" id="WP_343890569.1">
    <property type="nucleotide sequence ID" value="NZ_BAAAEH010000035.1"/>
</dbReference>
<keyword evidence="2" id="KW-0719">Serine esterase</keyword>
<dbReference type="Pfam" id="PF07519">
    <property type="entry name" value="Tannase"/>
    <property type="match status" value="1"/>
</dbReference>
<evidence type="ECO:0000256" key="5">
    <source>
        <dbReference type="ARBA" id="ARBA00022801"/>
    </source>
</evidence>